<evidence type="ECO:0000313" key="2">
    <source>
        <dbReference type="Proteomes" id="UP000236220"/>
    </source>
</evidence>
<dbReference type="AlphaFoldDB" id="A0A2K1Q1Q3"/>
<dbReference type="EMBL" id="NPZB01000001">
    <property type="protein sequence ID" value="PNS08857.1"/>
    <property type="molecule type" value="Genomic_DNA"/>
</dbReference>
<name>A0A2K1Q1Q3_9GAMM</name>
<keyword evidence="2" id="KW-1185">Reference proteome</keyword>
<evidence type="ECO:0000313" key="1">
    <source>
        <dbReference type="EMBL" id="PNS08857.1"/>
    </source>
</evidence>
<protein>
    <submittedName>
        <fullName evidence="1">Uncharacterized protein</fullName>
    </submittedName>
</protein>
<dbReference type="Proteomes" id="UP000236220">
    <property type="component" value="Unassembled WGS sequence"/>
</dbReference>
<comment type="caution">
    <text evidence="1">The sequence shown here is derived from an EMBL/GenBank/DDBJ whole genome shotgun (WGS) entry which is preliminary data.</text>
</comment>
<organism evidence="1 2">
    <name type="scientific">Solilutibacter silvestris</name>
    <dbReference type="NCBI Taxonomy" id="1645665"/>
    <lineage>
        <taxon>Bacteria</taxon>
        <taxon>Pseudomonadati</taxon>
        <taxon>Pseudomonadota</taxon>
        <taxon>Gammaproteobacteria</taxon>
        <taxon>Lysobacterales</taxon>
        <taxon>Lysobacteraceae</taxon>
        <taxon>Solilutibacter</taxon>
    </lineage>
</organism>
<proteinExistence type="predicted"/>
<sequence>MNAILSLQTLELEETASEGNSGLSAGCTSASGVSYNCGGSTKFQGF</sequence>
<dbReference type="RefSeq" id="WP_165782356.1">
    <property type="nucleotide sequence ID" value="NZ_NPZB01000001.1"/>
</dbReference>
<accession>A0A2K1Q1Q3</accession>
<reference evidence="1 2" key="1">
    <citation type="submission" date="2017-08" db="EMBL/GenBank/DDBJ databases">
        <title>Lysobacter sylvestris genome.</title>
        <authorList>
            <person name="Zhang D.-C."/>
            <person name="Albuquerque L."/>
            <person name="Franca L."/>
            <person name="Froufe H.J.C."/>
            <person name="Barroso C."/>
            <person name="Egas C."/>
            <person name="Da Costa M."/>
            <person name="Margesin R."/>
        </authorList>
    </citation>
    <scope>NUCLEOTIDE SEQUENCE [LARGE SCALE GENOMIC DNA]</scope>
    <source>
        <strain evidence="1 2">AM20-91</strain>
    </source>
</reference>
<gene>
    <name evidence="1" type="ORF">Lysil_0486</name>
</gene>